<accession>A0A853DC68</accession>
<dbReference type="RefSeq" id="WP_179478938.1">
    <property type="nucleotide sequence ID" value="NZ_JACCFW010000001.1"/>
</dbReference>
<dbReference type="AlphaFoldDB" id="A0A853DC68"/>
<feature type="transmembrane region" description="Helical" evidence="1">
    <location>
        <begin position="39"/>
        <end position="56"/>
    </location>
</feature>
<protein>
    <submittedName>
        <fullName evidence="2">Uncharacterized protein</fullName>
    </submittedName>
</protein>
<keyword evidence="1" id="KW-0472">Membrane</keyword>
<evidence type="ECO:0000313" key="2">
    <source>
        <dbReference type="EMBL" id="NYJ73579.1"/>
    </source>
</evidence>
<proteinExistence type="predicted"/>
<comment type="caution">
    <text evidence="2">The sequence shown here is derived from an EMBL/GenBank/DDBJ whole genome shotgun (WGS) entry which is preliminary data.</text>
</comment>
<sequence length="327" mass="34416">MSDDIETLLRHADAPAMGVSAQEIIAGARRTRRRRRARYGAYGLAAALVVGVGVGADRVVANRSHLTPATETATGPIGALFAHAKLGDDHFDQYVVSGTADDLTVRVVGSSSTLRRIQHLSGGASVFRDGSQTIVATPLPRTADQVSVRFTKDPADQTTTSGAELRVNSALNVDLEVTDQPVMVRAVLWSSGADFRSTTGERAQVATFGHTQVYWYERFGVYGVTGAYPVGDTSGLGSFVSGYLSTSGGVSGGTSHFAATVPHGARDVSVRVTKGDTANAPQVRRLGDTAYDVVYVTGTVKDASSADGFVQSISWTDASGRHTKSYN</sequence>
<reference evidence="2 3" key="1">
    <citation type="submission" date="2020-07" db="EMBL/GenBank/DDBJ databases">
        <title>Sequencing the genomes of 1000 actinobacteria strains.</title>
        <authorList>
            <person name="Klenk H.-P."/>
        </authorList>
    </citation>
    <scope>NUCLEOTIDE SEQUENCE [LARGE SCALE GENOMIC DNA]</scope>
    <source>
        <strain evidence="2 3">DSM 29531</strain>
    </source>
</reference>
<keyword evidence="3" id="KW-1185">Reference proteome</keyword>
<dbReference type="Proteomes" id="UP000571817">
    <property type="component" value="Unassembled WGS sequence"/>
</dbReference>
<keyword evidence="1" id="KW-0812">Transmembrane</keyword>
<gene>
    <name evidence="2" type="ORF">HNR15_000542</name>
</gene>
<name>A0A853DC68_9MICO</name>
<organism evidence="2 3">
    <name type="scientific">Allobranchiibius huperziae</name>
    <dbReference type="NCBI Taxonomy" id="1874116"/>
    <lineage>
        <taxon>Bacteria</taxon>
        <taxon>Bacillati</taxon>
        <taxon>Actinomycetota</taxon>
        <taxon>Actinomycetes</taxon>
        <taxon>Micrococcales</taxon>
        <taxon>Dermacoccaceae</taxon>
        <taxon>Allobranchiibius</taxon>
    </lineage>
</organism>
<evidence type="ECO:0000313" key="3">
    <source>
        <dbReference type="Proteomes" id="UP000571817"/>
    </source>
</evidence>
<dbReference type="EMBL" id="JACCFW010000001">
    <property type="protein sequence ID" value="NYJ73579.1"/>
    <property type="molecule type" value="Genomic_DNA"/>
</dbReference>
<evidence type="ECO:0000256" key="1">
    <source>
        <dbReference type="SAM" id="Phobius"/>
    </source>
</evidence>
<keyword evidence="1" id="KW-1133">Transmembrane helix</keyword>